<evidence type="ECO:0000313" key="2">
    <source>
        <dbReference type="Proteomes" id="UP001154240"/>
    </source>
</evidence>
<evidence type="ECO:0000313" key="1">
    <source>
        <dbReference type="EMBL" id="MDG4476184.1"/>
    </source>
</evidence>
<protein>
    <submittedName>
        <fullName evidence="1">HprK-related kinase B</fullName>
    </submittedName>
</protein>
<accession>A0A9X4RLY4</accession>
<organism evidence="1 2">
    <name type="scientific">Thiovibrio frasassiensis</name>
    <dbReference type="NCBI Taxonomy" id="2984131"/>
    <lineage>
        <taxon>Bacteria</taxon>
        <taxon>Pseudomonadati</taxon>
        <taxon>Thermodesulfobacteriota</taxon>
        <taxon>Desulfobulbia</taxon>
        <taxon>Desulfobulbales</taxon>
        <taxon>Thiovibrionaceae</taxon>
        <taxon>Thiovibrio</taxon>
    </lineage>
</organism>
<reference evidence="1" key="1">
    <citation type="journal article" date="2022" name="bioRxiv">
        <title>Thiovibrio frasassiensisgen. nov., sp. nov., an autotrophic, elemental sulfur disproportionating bacterium isolated from sulfidic karst sediment, and proposal of Thiovibrionaceae fam. nov.</title>
        <authorList>
            <person name="Aronson H."/>
            <person name="Thomas C."/>
            <person name="Bhattacharyya M."/>
            <person name="Eckstein S."/>
            <person name="Jensen S."/>
            <person name="Barco R."/>
            <person name="Macalady J."/>
            <person name="Amend J."/>
        </authorList>
    </citation>
    <scope>NUCLEOTIDE SEQUENCE</scope>
    <source>
        <strain evidence="1">RS19-109</strain>
    </source>
</reference>
<keyword evidence="2" id="KW-1185">Reference proteome</keyword>
<keyword evidence="1" id="KW-0808">Transferase</keyword>
<proteinExistence type="predicted"/>
<dbReference type="Gene3D" id="3.40.50.300">
    <property type="entry name" value="P-loop containing nucleotide triphosphate hydrolases"/>
    <property type="match status" value="1"/>
</dbReference>
<dbReference type="NCBIfam" id="TIGR04355">
    <property type="entry name" value="HprK_rel_B"/>
    <property type="match status" value="1"/>
</dbReference>
<dbReference type="GO" id="GO:0016301">
    <property type="term" value="F:kinase activity"/>
    <property type="evidence" value="ECO:0007669"/>
    <property type="project" value="UniProtKB-KW"/>
</dbReference>
<dbReference type="SUPFAM" id="SSF53795">
    <property type="entry name" value="PEP carboxykinase-like"/>
    <property type="match status" value="1"/>
</dbReference>
<dbReference type="Proteomes" id="UP001154240">
    <property type="component" value="Unassembled WGS sequence"/>
</dbReference>
<sequence>MNTMLMNRQQLVRRIRAAFPSVAQLILAFDDCRIGVQTNSPELAYNLREYFSDFLSEDTTVDMLLTAHEAPPPELPHIFMSKEPDPGKSKIKEEFVDLADGRLVRKRLTGMVFAFGGDDSLAVGPCLANTNQVINFINNRFISWKLRQGCLLGHAAGVVLHGRGLALAGFSGMGKSTLALHLMSRGTDFISNDRVMIREDGPGLFMYGVAKLPRINPGTALNNPDLIEVIAPQERERFRNLSPEELWSLEHKYDVFLDHCFGLGRFALAAPMEGLVILNWQRGQATTVVREVDIRQRRDLLPAFMKSTGLFFLPEDGEEIDHSEEAYLNRLEKTRVFEVSGGVDFDRACDACLGILSEASDH</sequence>
<dbReference type="RefSeq" id="WP_307633154.1">
    <property type="nucleotide sequence ID" value="NZ_JAPHEH010000001.1"/>
</dbReference>
<dbReference type="SUPFAM" id="SSF52540">
    <property type="entry name" value="P-loop containing nucleoside triphosphate hydrolases"/>
    <property type="match status" value="1"/>
</dbReference>
<reference evidence="1" key="2">
    <citation type="submission" date="2022-10" db="EMBL/GenBank/DDBJ databases">
        <authorList>
            <person name="Aronson H.S."/>
        </authorList>
    </citation>
    <scope>NUCLEOTIDE SEQUENCE</scope>
    <source>
        <strain evidence="1">RS19-109</strain>
    </source>
</reference>
<gene>
    <name evidence="1" type="ORF">OLX77_08450</name>
</gene>
<dbReference type="InterPro" id="IPR027597">
    <property type="entry name" value="HprK-rel_B"/>
</dbReference>
<dbReference type="InterPro" id="IPR027417">
    <property type="entry name" value="P-loop_NTPase"/>
</dbReference>
<dbReference type="AlphaFoldDB" id="A0A9X4RLY4"/>
<keyword evidence="1" id="KW-0418">Kinase</keyword>
<comment type="caution">
    <text evidence="1">The sequence shown here is derived from an EMBL/GenBank/DDBJ whole genome shotgun (WGS) entry which is preliminary data.</text>
</comment>
<dbReference type="EMBL" id="JAPHEH010000001">
    <property type="protein sequence ID" value="MDG4476184.1"/>
    <property type="molecule type" value="Genomic_DNA"/>
</dbReference>
<name>A0A9X4RLY4_9BACT</name>